<feature type="transmembrane region" description="Helical" evidence="1">
    <location>
        <begin position="26"/>
        <end position="49"/>
    </location>
</feature>
<dbReference type="AlphaFoldDB" id="A0ABD5S3B0"/>
<proteinExistence type="predicted"/>
<dbReference type="Proteomes" id="UP001596328">
    <property type="component" value="Unassembled WGS sequence"/>
</dbReference>
<organism evidence="2 3">
    <name type="scientific">Halobium palmae</name>
    <dbReference type="NCBI Taxonomy" id="1776492"/>
    <lineage>
        <taxon>Archaea</taxon>
        <taxon>Methanobacteriati</taxon>
        <taxon>Methanobacteriota</taxon>
        <taxon>Stenosarchaea group</taxon>
        <taxon>Halobacteria</taxon>
        <taxon>Halobacteriales</taxon>
        <taxon>Haloferacaceae</taxon>
        <taxon>Halobium</taxon>
    </lineage>
</organism>
<keyword evidence="1" id="KW-0812">Transmembrane</keyword>
<evidence type="ECO:0000313" key="3">
    <source>
        <dbReference type="Proteomes" id="UP001596328"/>
    </source>
</evidence>
<gene>
    <name evidence="2" type="ORF">ACFQE1_17655</name>
</gene>
<sequence>MSDMTDTFDDDLNEAWYSTPEGAMNLILLGVVGAALLFGLIFAAMYLGYLPTLG</sequence>
<keyword evidence="3" id="KW-1185">Reference proteome</keyword>
<evidence type="ECO:0000313" key="2">
    <source>
        <dbReference type="EMBL" id="MFC6726155.1"/>
    </source>
</evidence>
<protein>
    <submittedName>
        <fullName evidence="2">Uncharacterized protein</fullName>
    </submittedName>
</protein>
<comment type="caution">
    <text evidence="2">The sequence shown here is derived from an EMBL/GenBank/DDBJ whole genome shotgun (WGS) entry which is preliminary data.</text>
</comment>
<accession>A0ABD5S3B0</accession>
<keyword evidence="1" id="KW-1133">Transmembrane helix</keyword>
<keyword evidence="1" id="KW-0472">Membrane</keyword>
<name>A0ABD5S3B0_9EURY</name>
<evidence type="ECO:0000256" key="1">
    <source>
        <dbReference type="SAM" id="Phobius"/>
    </source>
</evidence>
<reference evidence="2 3" key="1">
    <citation type="journal article" date="2019" name="Int. J. Syst. Evol. Microbiol.">
        <title>The Global Catalogue of Microorganisms (GCM) 10K type strain sequencing project: providing services to taxonomists for standard genome sequencing and annotation.</title>
        <authorList>
            <consortium name="The Broad Institute Genomics Platform"/>
            <consortium name="The Broad Institute Genome Sequencing Center for Infectious Disease"/>
            <person name="Wu L."/>
            <person name="Ma J."/>
        </authorList>
    </citation>
    <scope>NUCLEOTIDE SEQUENCE [LARGE SCALE GENOMIC DNA]</scope>
    <source>
        <strain evidence="2 3">NBRC 111368</strain>
    </source>
</reference>
<dbReference type="EMBL" id="JBHSWU010000924">
    <property type="protein sequence ID" value="MFC6726155.1"/>
    <property type="molecule type" value="Genomic_DNA"/>
</dbReference>